<dbReference type="Proteomes" id="UP001305779">
    <property type="component" value="Unassembled WGS sequence"/>
</dbReference>
<comment type="caution">
    <text evidence="2">The sequence shown here is derived from an EMBL/GenBank/DDBJ whole genome shotgun (WGS) entry which is preliminary data.</text>
</comment>
<dbReference type="EMBL" id="JAXOVC010000004">
    <property type="protein sequence ID" value="KAK4503005.1"/>
    <property type="molecule type" value="Genomic_DNA"/>
</dbReference>
<organism evidence="2 3">
    <name type="scientific">Zasmidium cellare</name>
    <name type="common">Wine cellar mold</name>
    <name type="synonym">Racodium cellare</name>
    <dbReference type="NCBI Taxonomy" id="395010"/>
    <lineage>
        <taxon>Eukaryota</taxon>
        <taxon>Fungi</taxon>
        <taxon>Dikarya</taxon>
        <taxon>Ascomycota</taxon>
        <taxon>Pezizomycotina</taxon>
        <taxon>Dothideomycetes</taxon>
        <taxon>Dothideomycetidae</taxon>
        <taxon>Mycosphaerellales</taxon>
        <taxon>Mycosphaerellaceae</taxon>
        <taxon>Zasmidium</taxon>
    </lineage>
</organism>
<proteinExistence type="predicted"/>
<keyword evidence="3" id="KW-1185">Reference proteome</keyword>
<feature type="compositionally biased region" description="Polar residues" evidence="1">
    <location>
        <begin position="130"/>
        <end position="147"/>
    </location>
</feature>
<feature type="region of interest" description="Disordered" evidence="1">
    <location>
        <begin position="40"/>
        <end position="199"/>
    </location>
</feature>
<protein>
    <submittedName>
        <fullName evidence="2">Uncharacterized protein</fullName>
    </submittedName>
</protein>
<reference evidence="2 3" key="1">
    <citation type="journal article" date="2023" name="G3 (Bethesda)">
        <title>A chromosome-level genome assembly of Zasmidium syzygii isolated from banana leaves.</title>
        <authorList>
            <person name="van Westerhoven A.C."/>
            <person name="Mehrabi R."/>
            <person name="Talebi R."/>
            <person name="Steentjes M.B.F."/>
            <person name="Corcolon B."/>
            <person name="Chong P.A."/>
            <person name="Kema G.H.J."/>
            <person name="Seidl M.F."/>
        </authorList>
    </citation>
    <scope>NUCLEOTIDE SEQUENCE [LARGE SCALE GENOMIC DNA]</scope>
    <source>
        <strain evidence="2 3">P124</strain>
    </source>
</reference>
<name>A0ABR0EP36_ZASCE</name>
<feature type="compositionally biased region" description="Low complexity" evidence="1">
    <location>
        <begin position="102"/>
        <end position="129"/>
    </location>
</feature>
<sequence length="199" mass="21497">MPSKELRFALCSCGKPVYENCVSCLPCLQAQQKLYHRYSLSPRPSKDRTPPPTQLQRTSEATTMTLPIRTGRPSDASEAITRAFSSDNEGGHLFPSALYRTPVRSSSRNSSAASSRRPSDSPSSPLSRPTVPSTDSTGQRTSRSSTPEIRLVDSSYAPMAAGFARLSVKDGTGSSEPIRRPASARPSMELEARMFSGPA</sequence>
<gene>
    <name evidence="2" type="ORF">PRZ48_006432</name>
</gene>
<evidence type="ECO:0000256" key="1">
    <source>
        <dbReference type="SAM" id="MobiDB-lite"/>
    </source>
</evidence>
<feature type="compositionally biased region" description="Polar residues" evidence="1">
    <location>
        <begin position="54"/>
        <end position="65"/>
    </location>
</feature>
<evidence type="ECO:0000313" key="2">
    <source>
        <dbReference type="EMBL" id="KAK4503005.1"/>
    </source>
</evidence>
<evidence type="ECO:0000313" key="3">
    <source>
        <dbReference type="Proteomes" id="UP001305779"/>
    </source>
</evidence>
<accession>A0ABR0EP36</accession>